<gene>
    <name evidence="2" type="ORF">Aple_023420</name>
</gene>
<feature type="compositionally biased region" description="Basic and acidic residues" evidence="1">
    <location>
        <begin position="16"/>
        <end position="31"/>
    </location>
</feature>
<organism evidence="2 3">
    <name type="scientific">Acrocarpospora pleiomorpha</name>
    <dbReference type="NCBI Taxonomy" id="90975"/>
    <lineage>
        <taxon>Bacteria</taxon>
        <taxon>Bacillati</taxon>
        <taxon>Actinomycetota</taxon>
        <taxon>Actinomycetes</taxon>
        <taxon>Streptosporangiales</taxon>
        <taxon>Streptosporangiaceae</taxon>
        <taxon>Acrocarpospora</taxon>
    </lineage>
</organism>
<dbReference type="EMBL" id="BLAF01000012">
    <property type="protein sequence ID" value="GES19446.1"/>
    <property type="molecule type" value="Genomic_DNA"/>
</dbReference>
<reference evidence="2 3" key="1">
    <citation type="submission" date="2019-10" db="EMBL/GenBank/DDBJ databases">
        <title>Whole genome shotgun sequence of Acrocarpospora pleiomorpha NBRC 16267.</title>
        <authorList>
            <person name="Ichikawa N."/>
            <person name="Kimura A."/>
            <person name="Kitahashi Y."/>
            <person name="Komaki H."/>
            <person name="Oguchi A."/>
        </authorList>
    </citation>
    <scope>NUCLEOTIDE SEQUENCE [LARGE SCALE GENOMIC DNA]</scope>
    <source>
        <strain evidence="2 3">NBRC 16267</strain>
    </source>
</reference>
<dbReference type="Proteomes" id="UP000377595">
    <property type="component" value="Unassembled WGS sequence"/>
</dbReference>
<evidence type="ECO:0000256" key="1">
    <source>
        <dbReference type="SAM" id="MobiDB-lite"/>
    </source>
</evidence>
<comment type="caution">
    <text evidence="2">The sequence shown here is derived from an EMBL/GenBank/DDBJ whole genome shotgun (WGS) entry which is preliminary data.</text>
</comment>
<feature type="region of interest" description="Disordered" evidence="1">
    <location>
        <begin position="1"/>
        <end position="31"/>
    </location>
</feature>
<dbReference type="AlphaFoldDB" id="A0A5M3XFM4"/>
<sequence>MNAGMIHGTPEGRSTPPRERPGEGGAVDDGRRAPVFREVVEVMGLPARSEWDGAVRVDYLIFEAVACSVAAACSGVA</sequence>
<protein>
    <submittedName>
        <fullName evidence="2">Uncharacterized protein</fullName>
    </submittedName>
</protein>
<keyword evidence="3" id="KW-1185">Reference proteome</keyword>
<evidence type="ECO:0000313" key="2">
    <source>
        <dbReference type="EMBL" id="GES19446.1"/>
    </source>
</evidence>
<accession>A0A5M3XFM4</accession>
<proteinExistence type="predicted"/>
<name>A0A5M3XFM4_9ACTN</name>
<evidence type="ECO:0000313" key="3">
    <source>
        <dbReference type="Proteomes" id="UP000377595"/>
    </source>
</evidence>